<gene>
    <name evidence="1" type="ORF">J9309_08530</name>
</gene>
<accession>A0ABX7XAC2</accession>
<keyword evidence="2" id="KW-1185">Reference proteome</keyword>
<proteinExistence type="predicted"/>
<dbReference type="RefSeq" id="WP_230475463.1">
    <property type="nucleotide sequence ID" value="NZ_CP072842.1"/>
</dbReference>
<protein>
    <submittedName>
        <fullName evidence="1">Uncharacterized protein</fullName>
    </submittedName>
</protein>
<name>A0ABX7XAC2_9FLAO</name>
<dbReference type="EMBL" id="CP072842">
    <property type="protein sequence ID" value="QTV04842.1"/>
    <property type="molecule type" value="Genomic_DNA"/>
</dbReference>
<organism evidence="1 2">
    <name type="scientific">Faecalibacter bovis</name>
    <dbReference type="NCBI Taxonomy" id="2898187"/>
    <lineage>
        <taxon>Bacteria</taxon>
        <taxon>Pseudomonadati</taxon>
        <taxon>Bacteroidota</taxon>
        <taxon>Flavobacteriia</taxon>
        <taxon>Flavobacteriales</taxon>
        <taxon>Weeksellaceae</taxon>
        <taxon>Faecalibacter</taxon>
    </lineage>
</organism>
<evidence type="ECO:0000313" key="1">
    <source>
        <dbReference type="EMBL" id="QTV04842.1"/>
    </source>
</evidence>
<reference evidence="1 2" key="1">
    <citation type="journal article" date="2021" name="Int. J. Syst. Evol. Microbiol.">
        <title>Faecalibacter bovis sp. nov., isolated from cow faeces.</title>
        <authorList>
            <person name="Li F."/>
            <person name="Zhao W."/>
            <person name="Hong Q."/>
            <person name="Shao Q."/>
            <person name="Song J."/>
            <person name="Yang S."/>
        </authorList>
    </citation>
    <scope>NUCLEOTIDE SEQUENCE [LARGE SCALE GENOMIC DNA]</scope>
    <source>
        <strain evidence="1 2">ZY171143</strain>
    </source>
</reference>
<sequence length="252" mass="29319">MSEIYTFRELTSRGYKESTKEGDIFTLSLVPDTIGLPNDIFPYKKYILPKIVQNLLKKLLEKYSIDESEIGLLQSIGVTFQYILNHKYIDSAGQELDKVKDIFQKLYDIYMVLDGNMPPIEKIVITIGDKEVVIDSWMFFAGYLPDFTDNIKSLSDGKILKRFEYDKYEEVITGSLKPKLYLFLEGLYKKYNTKEHGKYTFISIYIHIFQIYVSKQSFELCELTDNKTISDYKNIGDAIKKAIKRKKGTSCK</sequence>
<evidence type="ECO:0000313" key="2">
    <source>
        <dbReference type="Proteomes" id="UP000672011"/>
    </source>
</evidence>
<dbReference type="Proteomes" id="UP000672011">
    <property type="component" value="Chromosome"/>
</dbReference>
<reference evidence="2" key="2">
    <citation type="submission" date="2021-04" db="EMBL/GenBank/DDBJ databases">
        <title>Taxonomy of Flavobacteriaceae bacterium ZY171143.</title>
        <authorList>
            <person name="Li F."/>
        </authorList>
    </citation>
    <scope>NUCLEOTIDE SEQUENCE [LARGE SCALE GENOMIC DNA]</scope>
    <source>
        <strain evidence="2">ZY171143</strain>
    </source>
</reference>